<dbReference type="OrthoDB" id="5684986at2"/>
<feature type="chain" id="PRO_5012956182" description="tRNA_anti-like" evidence="2">
    <location>
        <begin position="20"/>
        <end position="218"/>
    </location>
</feature>
<dbReference type="Proteomes" id="UP000190092">
    <property type="component" value="Unassembled WGS sequence"/>
</dbReference>
<feature type="signal peptide" evidence="2">
    <location>
        <begin position="1"/>
        <end position="19"/>
    </location>
</feature>
<dbReference type="EMBL" id="FUWJ01000002">
    <property type="protein sequence ID" value="SJZ81793.1"/>
    <property type="molecule type" value="Genomic_DNA"/>
</dbReference>
<sequence length="218" mass="23238">MKRLVLPLAALLVAGPVFAPEVFAQKPPAESQTPSSYYPAPPPLEAPKVEQGAPVSNLTSPLAQDQAKVARTVVDSEAEAQMFAGADKIVWGRYAKTKGEKPGAVTVTKGTVWTVKGRVDSTVPGAEGDYASIDGVVERISANNITIRGEVAFRVAKIQNGTACKVGGALHFKRSGKSHVWRLSEGDNPCDGTREFFDLVYDKAPAEKKPVPAQPKRT</sequence>
<evidence type="ECO:0000256" key="1">
    <source>
        <dbReference type="SAM" id="MobiDB-lite"/>
    </source>
</evidence>
<gene>
    <name evidence="3" type="ORF">SAMN02745126_02409</name>
</gene>
<evidence type="ECO:0000313" key="4">
    <source>
        <dbReference type="Proteomes" id="UP000190092"/>
    </source>
</evidence>
<dbReference type="RefSeq" id="WP_085934099.1">
    <property type="nucleotide sequence ID" value="NZ_FUWJ01000002.1"/>
</dbReference>
<name>A0A1T4NRD4_9HYPH</name>
<evidence type="ECO:0000313" key="3">
    <source>
        <dbReference type="EMBL" id="SJZ81793.1"/>
    </source>
</evidence>
<feature type="region of interest" description="Disordered" evidence="1">
    <location>
        <begin position="29"/>
        <end position="61"/>
    </location>
</feature>
<evidence type="ECO:0008006" key="5">
    <source>
        <dbReference type="Google" id="ProtNLM"/>
    </source>
</evidence>
<dbReference type="STRING" id="225324.SAMN02745126_02409"/>
<reference evidence="4" key="1">
    <citation type="submission" date="2017-02" db="EMBL/GenBank/DDBJ databases">
        <authorList>
            <person name="Varghese N."/>
            <person name="Submissions S."/>
        </authorList>
    </citation>
    <scope>NUCLEOTIDE SEQUENCE [LARGE SCALE GENOMIC DNA]</scope>
    <source>
        <strain evidence="4">ATCC 27094</strain>
    </source>
</reference>
<organism evidence="3 4">
    <name type="scientific">Enhydrobacter aerosaccus</name>
    <dbReference type="NCBI Taxonomy" id="225324"/>
    <lineage>
        <taxon>Bacteria</taxon>
        <taxon>Pseudomonadati</taxon>
        <taxon>Pseudomonadota</taxon>
        <taxon>Alphaproteobacteria</taxon>
        <taxon>Hyphomicrobiales</taxon>
        <taxon>Enhydrobacter</taxon>
    </lineage>
</organism>
<keyword evidence="2" id="KW-0732">Signal</keyword>
<dbReference type="AlphaFoldDB" id="A0A1T4NRD4"/>
<proteinExistence type="predicted"/>
<accession>A0A1T4NRD4</accession>
<keyword evidence="4" id="KW-1185">Reference proteome</keyword>
<evidence type="ECO:0000256" key="2">
    <source>
        <dbReference type="SAM" id="SignalP"/>
    </source>
</evidence>
<protein>
    <recommendedName>
        <fullName evidence="5">tRNA_anti-like</fullName>
    </recommendedName>
</protein>